<comment type="caution">
    <text evidence="6">Lacks conserved residue(s) required for the propagation of feature annotation.</text>
</comment>
<dbReference type="InterPro" id="IPR045214">
    <property type="entry name" value="Surf1/Surf4"/>
</dbReference>
<sequence length="258" mass="29872">MSILRSLCKIPRYLAVYNNSSKSLLQSTVRWNTSAANAFKAHRAQAKAKKEPVEVFKWILLVSFTELEKMEYKPVKVRGKFVHEKELLIGPRALIDETSGMSRVGSLVSDPKKNQGWLVVTPFMLADTGEVILVNRGWIHQSMKPKEKREASLIDREVELVGVVRLTEKRAPFMPKNHPEKGSWFYRDLQQMSSYIGCQPVWLDARGIPDPPEGWPIPNQTRVTIRNEHLSYVITWYSLSFFTALMWHRYFIRKLALL</sequence>
<comment type="subcellular location">
    <subcellularLocation>
        <location evidence="1">Membrane</location>
    </subcellularLocation>
    <subcellularLocation>
        <location evidence="6">Mitochondrion inner membrane</location>
        <topology evidence="6">Multi-pass membrane protein</topology>
    </subcellularLocation>
</comment>
<accession>A0A0L7LES0</accession>
<dbReference type="STRING" id="104452.A0A0L7LES0"/>
<dbReference type="PANTHER" id="PTHR23427:SF2">
    <property type="entry name" value="SURFEIT LOCUS PROTEIN 1"/>
    <property type="match status" value="1"/>
</dbReference>
<keyword evidence="3 6" id="KW-0812">Transmembrane</keyword>
<evidence type="ECO:0000313" key="8">
    <source>
        <dbReference type="Proteomes" id="UP000037510"/>
    </source>
</evidence>
<evidence type="ECO:0000256" key="2">
    <source>
        <dbReference type="ARBA" id="ARBA00007165"/>
    </source>
</evidence>
<dbReference type="InterPro" id="IPR002994">
    <property type="entry name" value="Surf1/Shy1"/>
</dbReference>
<dbReference type="GO" id="GO:0033617">
    <property type="term" value="P:mitochondrial respiratory chain complex IV assembly"/>
    <property type="evidence" value="ECO:0007669"/>
    <property type="project" value="TreeGrafter"/>
</dbReference>
<evidence type="ECO:0000256" key="4">
    <source>
        <dbReference type="ARBA" id="ARBA00022989"/>
    </source>
</evidence>
<evidence type="ECO:0000256" key="5">
    <source>
        <dbReference type="ARBA" id="ARBA00023136"/>
    </source>
</evidence>
<comment type="function">
    <text evidence="6">Probably involved in the biogenesis of the COX complex.</text>
</comment>
<keyword evidence="4 6" id="KW-1133">Transmembrane helix</keyword>
<keyword evidence="5 6" id="KW-0472">Membrane</keyword>
<dbReference type="CDD" id="cd06662">
    <property type="entry name" value="SURF1"/>
    <property type="match status" value="1"/>
</dbReference>
<comment type="similarity">
    <text evidence="2 6">Belongs to the SURF1 family.</text>
</comment>
<dbReference type="AlphaFoldDB" id="A0A0L7LES0"/>
<dbReference type="Proteomes" id="UP000037510">
    <property type="component" value="Unassembled WGS sequence"/>
</dbReference>
<gene>
    <name evidence="7" type="ORF">OBRU01_03539</name>
</gene>
<feature type="transmembrane region" description="Helical" evidence="6">
    <location>
        <begin position="230"/>
        <end position="252"/>
    </location>
</feature>
<dbReference type="Pfam" id="PF02104">
    <property type="entry name" value="SURF1"/>
    <property type="match status" value="1"/>
</dbReference>
<proteinExistence type="inferred from homology"/>
<keyword evidence="8" id="KW-1185">Reference proteome</keyword>
<dbReference type="PANTHER" id="PTHR23427">
    <property type="entry name" value="SURFEIT LOCUS PROTEIN"/>
    <property type="match status" value="1"/>
</dbReference>
<reference evidence="7 8" key="1">
    <citation type="journal article" date="2015" name="Genome Biol. Evol.">
        <title>The genome of winter moth (Operophtera brumata) provides a genomic perspective on sexual dimorphism and phenology.</title>
        <authorList>
            <person name="Derks M.F."/>
            <person name="Smit S."/>
            <person name="Salis L."/>
            <person name="Schijlen E."/>
            <person name="Bossers A."/>
            <person name="Mateman C."/>
            <person name="Pijl A.S."/>
            <person name="de Ridder D."/>
            <person name="Groenen M.A."/>
            <person name="Visser M.E."/>
            <person name="Megens H.J."/>
        </authorList>
    </citation>
    <scope>NUCLEOTIDE SEQUENCE [LARGE SCALE GENOMIC DNA]</scope>
    <source>
        <strain evidence="7">WM2013NL</strain>
        <tissue evidence="7">Head and thorax</tissue>
    </source>
</reference>
<evidence type="ECO:0000256" key="6">
    <source>
        <dbReference type="RuleBase" id="RU363076"/>
    </source>
</evidence>
<dbReference type="EMBL" id="JTDY01001401">
    <property type="protein sequence ID" value="KOB73967.1"/>
    <property type="molecule type" value="Genomic_DNA"/>
</dbReference>
<comment type="caution">
    <text evidence="7">The sequence shown here is derived from an EMBL/GenBank/DDBJ whole genome shotgun (WGS) entry which is preliminary data.</text>
</comment>
<keyword evidence="6" id="KW-0496">Mitochondrion</keyword>
<protein>
    <recommendedName>
        <fullName evidence="6">SURF1-like protein</fullName>
    </recommendedName>
</protein>
<evidence type="ECO:0000256" key="1">
    <source>
        <dbReference type="ARBA" id="ARBA00004370"/>
    </source>
</evidence>
<dbReference type="PROSITE" id="PS50895">
    <property type="entry name" value="SURF1"/>
    <property type="match status" value="1"/>
</dbReference>
<evidence type="ECO:0000256" key="3">
    <source>
        <dbReference type="ARBA" id="ARBA00022692"/>
    </source>
</evidence>
<dbReference type="GO" id="GO:0005743">
    <property type="term" value="C:mitochondrial inner membrane"/>
    <property type="evidence" value="ECO:0007669"/>
    <property type="project" value="UniProtKB-SubCell"/>
</dbReference>
<name>A0A0L7LES0_OPEBR</name>
<keyword evidence="6" id="KW-0999">Mitochondrion inner membrane</keyword>
<evidence type="ECO:0000313" key="7">
    <source>
        <dbReference type="EMBL" id="KOB73967.1"/>
    </source>
</evidence>
<organism evidence="7 8">
    <name type="scientific">Operophtera brumata</name>
    <name type="common">Winter moth</name>
    <name type="synonym">Phalaena brumata</name>
    <dbReference type="NCBI Taxonomy" id="104452"/>
    <lineage>
        <taxon>Eukaryota</taxon>
        <taxon>Metazoa</taxon>
        <taxon>Ecdysozoa</taxon>
        <taxon>Arthropoda</taxon>
        <taxon>Hexapoda</taxon>
        <taxon>Insecta</taxon>
        <taxon>Pterygota</taxon>
        <taxon>Neoptera</taxon>
        <taxon>Endopterygota</taxon>
        <taxon>Lepidoptera</taxon>
        <taxon>Glossata</taxon>
        <taxon>Ditrysia</taxon>
        <taxon>Geometroidea</taxon>
        <taxon>Geometridae</taxon>
        <taxon>Larentiinae</taxon>
        <taxon>Operophtera</taxon>
    </lineage>
</organism>